<feature type="domain" description="Xaa-Pro dipeptidyl-peptidase C-terminal" evidence="2">
    <location>
        <begin position="307"/>
        <end position="566"/>
    </location>
</feature>
<protein>
    <submittedName>
        <fullName evidence="3">CocE/NonD family hydrolase</fullName>
    </submittedName>
</protein>
<dbReference type="InterPro" id="IPR029058">
    <property type="entry name" value="AB_hydrolase_fold"/>
</dbReference>
<evidence type="ECO:0000259" key="2">
    <source>
        <dbReference type="SMART" id="SM00939"/>
    </source>
</evidence>
<dbReference type="Pfam" id="PF02129">
    <property type="entry name" value="Peptidase_S15"/>
    <property type="match status" value="1"/>
</dbReference>
<dbReference type="PANTHER" id="PTHR43056">
    <property type="entry name" value="PEPTIDASE S9 PROLYL OLIGOPEPTIDASE"/>
    <property type="match status" value="1"/>
</dbReference>
<keyword evidence="4" id="KW-1185">Reference proteome</keyword>
<dbReference type="InterPro" id="IPR000383">
    <property type="entry name" value="Xaa-Pro-like_dom"/>
</dbReference>
<dbReference type="Gene3D" id="2.60.120.260">
    <property type="entry name" value="Galactose-binding domain-like"/>
    <property type="match status" value="1"/>
</dbReference>
<dbReference type="Gene3D" id="3.40.50.1820">
    <property type="entry name" value="alpha/beta hydrolase"/>
    <property type="match status" value="1"/>
</dbReference>
<dbReference type="InterPro" id="IPR013736">
    <property type="entry name" value="Xaa-Pro_dipept_C"/>
</dbReference>
<dbReference type="InterPro" id="IPR050585">
    <property type="entry name" value="Xaa-Pro_dipeptidyl-ppase/CocE"/>
</dbReference>
<dbReference type="SUPFAM" id="SSF53474">
    <property type="entry name" value="alpha/beta-Hydrolases"/>
    <property type="match status" value="1"/>
</dbReference>
<dbReference type="NCBIfam" id="TIGR00976">
    <property type="entry name" value="CocE_NonD"/>
    <property type="match status" value="1"/>
</dbReference>
<dbReference type="PANTHER" id="PTHR43056:SF10">
    <property type="entry name" value="COCE_NOND FAMILY, PUTATIVE (AFU_ORTHOLOGUE AFUA_7G00600)-RELATED"/>
    <property type="match status" value="1"/>
</dbReference>
<dbReference type="SMART" id="SM00939">
    <property type="entry name" value="PepX_C"/>
    <property type="match status" value="1"/>
</dbReference>
<evidence type="ECO:0000313" key="4">
    <source>
        <dbReference type="Proteomes" id="UP000790580"/>
    </source>
</evidence>
<dbReference type="InterPro" id="IPR005674">
    <property type="entry name" value="CocE/Ser_esterase"/>
</dbReference>
<reference evidence="3 4" key="1">
    <citation type="submission" date="2021-06" db="EMBL/GenBank/DDBJ databases">
        <title>Bacillus sp. RD4P76, an endophyte from a halophyte.</title>
        <authorList>
            <person name="Sun J.-Q."/>
        </authorList>
    </citation>
    <scope>NUCLEOTIDE SEQUENCE [LARGE SCALE GENOMIC DNA]</scope>
    <source>
        <strain evidence="3 4">JCM 17098</strain>
    </source>
</reference>
<organism evidence="3 4">
    <name type="scientific">Evansella alkalicola</name>
    <dbReference type="NCBI Taxonomy" id="745819"/>
    <lineage>
        <taxon>Bacteria</taxon>
        <taxon>Bacillati</taxon>
        <taxon>Bacillota</taxon>
        <taxon>Bacilli</taxon>
        <taxon>Bacillales</taxon>
        <taxon>Bacillaceae</taxon>
        <taxon>Evansella</taxon>
    </lineage>
</organism>
<dbReference type="InterPro" id="IPR008979">
    <property type="entry name" value="Galactose-bd-like_sf"/>
</dbReference>
<keyword evidence="1 3" id="KW-0378">Hydrolase</keyword>
<comment type="caution">
    <text evidence="3">The sequence shown here is derived from an EMBL/GenBank/DDBJ whole genome shotgun (WGS) entry which is preliminary data.</text>
</comment>
<proteinExistence type="predicted"/>
<evidence type="ECO:0000256" key="1">
    <source>
        <dbReference type="ARBA" id="ARBA00022801"/>
    </source>
</evidence>
<dbReference type="Gene3D" id="1.10.3020.10">
    <property type="entry name" value="alpha-amino acid ester hydrolase ( Helical cap domain)"/>
    <property type="match status" value="1"/>
</dbReference>
<dbReference type="GO" id="GO:0016787">
    <property type="term" value="F:hydrolase activity"/>
    <property type="evidence" value="ECO:0007669"/>
    <property type="project" value="UniProtKB-KW"/>
</dbReference>
<sequence length="572" mass="65073">MAESNKYEVQVTRDVKVPMRDGVLLSADIYRPKGEEAFPSIIVRTPYGKTSDVIHNNGCFFAENGYSVMYMDVRGRGDSDGVFVPYRNDGIDGYDAIEWMAAQPWSTGKVGTLGGSYLGRIQWLTALTHPPSLKTMVPLVTPSDPFVEWPTGLPNTQHICWTYMTSGRVMQNVDVVNWNEVYEHLPFIDMDEKAGRRSEQWREEISHPYLDEWWKHICYQDKFDQIDLPVLHISGWYDDEQIGTPLNFIGMTRGNGKGNGEDYKERDARPYQRLLMGPWPHQLNRSTKIGQLDFGPSALIDMNQYQLRWFDHWLKGIENGVNEEPPVDIFIMGDNEWRQESNWPLARTKWTSFYFHSIGKANSRFGDGVLLEKAPSGVTPEEGAKGKADFDQYLYDPANPVPFITEMVSSQIGGPDDYSSVERRDDVLVYTTAALSDDVEVTGPVKAELFGSTDALDTDFMVKLIDVWPNGYAQRLTDGMVRGRFRNGMDSPELLEPGKIYKFEVDCWNTAHVFKKGHKIRVEVASSAFPKYDRNLNTGAELGVTTEMKVANQTIYHDEMHPSSIILPIIPR</sequence>
<dbReference type="EMBL" id="JAHQCR010000074">
    <property type="protein sequence ID" value="MBU9723266.1"/>
    <property type="molecule type" value="Genomic_DNA"/>
</dbReference>
<dbReference type="SUPFAM" id="SSF49785">
    <property type="entry name" value="Galactose-binding domain-like"/>
    <property type="match status" value="1"/>
</dbReference>
<evidence type="ECO:0000313" key="3">
    <source>
        <dbReference type="EMBL" id="MBU9723266.1"/>
    </source>
</evidence>
<gene>
    <name evidence="3" type="ORF">KS407_17760</name>
</gene>
<dbReference type="Pfam" id="PF08530">
    <property type="entry name" value="PepX_C"/>
    <property type="match status" value="1"/>
</dbReference>
<dbReference type="Proteomes" id="UP000790580">
    <property type="component" value="Unassembled WGS sequence"/>
</dbReference>
<accession>A0ABS6JXE3</accession>
<name>A0ABS6JXE3_9BACI</name>